<name>A0ABM3FVU6_NEOLC</name>
<evidence type="ECO:0000313" key="3">
    <source>
        <dbReference type="Proteomes" id="UP000829291"/>
    </source>
</evidence>
<feature type="signal peptide" evidence="2">
    <location>
        <begin position="1"/>
        <end position="17"/>
    </location>
</feature>
<reference evidence="4" key="1">
    <citation type="submission" date="2025-08" db="UniProtKB">
        <authorList>
            <consortium name="RefSeq"/>
        </authorList>
    </citation>
    <scope>IDENTIFICATION</scope>
    <source>
        <tissue evidence="4">Thorax and Abdomen</tissue>
    </source>
</reference>
<feature type="region of interest" description="Disordered" evidence="1">
    <location>
        <begin position="64"/>
        <end position="96"/>
    </location>
</feature>
<accession>A0ABM3FVU6</accession>
<organism evidence="3 4">
    <name type="scientific">Neodiprion lecontei</name>
    <name type="common">Redheaded pine sawfly</name>
    <dbReference type="NCBI Taxonomy" id="441921"/>
    <lineage>
        <taxon>Eukaryota</taxon>
        <taxon>Metazoa</taxon>
        <taxon>Ecdysozoa</taxon>
        <taxon>Arthropoda</taxon>
        <taxon>Hexapoda</taxon>
        <taxon>Insecta</taxon>
        <taxon>Pterygota</taxon>
        <taxon>Neoptera</taxon>
        <taxon>Endopterygota</taxon>
        <taxon>Hymenoptera</taxon>
        <taxon>Tenthredinoidea</taxon>
        <taxon>Diprionidae</taxon>
        <taxon>Diprioninae</taxon>
        <taxon>Neodiprion</taxon>
    </lineage>
</organism>
<proteinExistence type="predicted"/>
<evidence type="ECO:0000313" key="4">
    <source>
        <dbReference type="RefSeq" id="XP_046592145.1"/>
    </source>
</evidence>
<evidence type="ECO:0000256" key="2">
    <source>
        <dbReference type="SAM" id="SignalP"/>
    </source>
</evidence>
<keyword evidence="3" id="KW-1185">Reference proteome</keyword>
<dbReference type="GeneID" id="124293814"/>
<protein>
    <submittedName>
        <fullName evidence="4">Uncharacterized protein LOC124293814</fullName>
    </submittedName>
</protein>
<dbReference type="RefSeq" id="XP_046592145.1">
    <property type="nucleotide sequence ID" value="XM_046736189.1"/>
</dbReference>
<keyword evidence="2" id="KW-0732">Signal</keyword>
<feature type="chain" id="PRO_5046137199" evidence="2">
    <location>
        <begin position="18"/>
        <end position="185"/>
    </location>
</feature>
<evidence type="ECO:0000256" key="1">
    <source>
        <dbReference type="SAM" id="MobiDB-lite"/>
    </source>
</evidence>
<dbReference type="Proteomes" id="UP000829291">
    <property type="component" value="Chromosome 4"/>
</dbReference>
<sequence>MFKVTVIVALLIVAVSGFPARMIDVADLETVRILGNQDQANVDPTVADNGLIYLDSEDEEVKTSEGLANHEYLNPDWESDGSFESRDNDDLEDDDTEVGLRGKRSMYWQVAQPSKDFDEGAVKIRWRWNDGTPESKPRKVDVVDGLNAKQSDSAQINVPLVHYRRLCKSRFERRDRHGVCRSVID</sequence>
<gene>
    <name evidence="4" type="primary">LOC124293814</name>
</gene>